<protein>
    <submittedName>
        <fullName evidence="1">Uncharacterized protein</fullName>
    </submittedName>
</protein>
<dbReference type="Proteomes" id="UP001432062">
    <property type="component" value="Chromosome"/>
</dbReference>
<organism evidence="1 2">
    <name type="scientific">Nocardia vinacea</name>
    <dbReference type="NCBI Taxonomy" id="96468"/>
    <lineage>
        <taxon>Bacteria</taxon>
        <taxon>Bacillati</taxon>
        <taxon>Actinomycetota</taxon>
        <taxon>Actinomycetes</taxon>
        <taxon>Mycobacteriales</taxon>
        <taxon>Nocardiaceae</taxon>
        <taxon>Nocardia</taxon>
    </lineage>
</organism>
<proteinExistence type="predicted"/>
<keyword evidence="2" id="KW-1185">Reference proteome</keyword>
<name>A0ABZ1Z0M4_9NOCA</name>
<dbReference type="EMBL" id="CP109441">
    <property type="protein sequence ID" value="WUV47646.1"/>
    <property type="molecule type" value="Genomic_DNA"/>
</dbReference>
<dbReference type="RefSeq" id="WP_327100705.1">
    <property type="nucleotide sequence ID" value="NZ_CP109149.1"/>
</dbReference>
<gene>
    <name evidence="1" type="ORF">OG563_05260</name>
</gene>
<accession>A0ABZ1Z0M4</accession>
<sequence length="43" mass="4991">MELREFAVPEDMRARIATCTDLDQMTTWLERAVEADSIDEFIA</sequence>
<evidence type="ECO:0000313" key="1">
    <source>
        <dbReference type="EMBL" id="WUV47646.1"/>
    </source>
</evidence>
<evidence type="ECO:0000313" key="2">
    <source>
        <dbReference type="Proteomes" id="UP001432062"/>
    </source>
</evidence>
<reference evidence="1" key="1">
    <citation type="submission" date="2022-10" db="EMBL/GenBank/DDBJ databases">
        <title>The complete genomes of actinobacterial strains from the NBC collection.</title>
        <authorList>
            <person name="Joergensen T.S."/>
            <person name="Alvarez Arevalo M."/>
            <person name="Sterndorff E.B."/>
            <person name="Faurdal D."/>
            <person name="Vuksanovic O."/>
            <person name="Mourched A.-S."/>
            <person name="Charusanti P."/>
            <person name="Shaw S."/>
            <person name="Blin K."/>
            <person name="Weber T."/>
        </authorList>
    </citation>
    <scope>NUCLEOTIDE SEQUENCE</scope>
    <source>
        <strain evidence="1">NBC_01482</strain>
    </source>
</reference>